<dbReference type="InterPro" id="IPR036291">
    <property type="entry name" value="NAD(P)-bd_dom_sf"/>
</dbReference>
<dbReference type="SUPFAM" id="SSF51905">
    <property type="entry name" value="FAD/NAD(P)-binding domain"/>
    <property type="match status" value="1"/>
</dbReference>
<dbReference type="SUPFAM" id="SSF51735">
    <property type="entry name" value="NAD(P)-binding Rossmann-fold domains"/>
    <property type="match status" value="1"/>
</dbReference>
<dbReference type="GeneID" id="95975765"/>
<name>A0ABR3PGM5_9PEZI</name>
<dbReference type="Proteomes" id="UP001562354">
    <property type="component" value="Unassembled WGS sequence"/>
</dbReference>
<keyword evidence="1" id="KW-0285">Flavoprotein</keyword>
<proteinExistence type="predicted"/>
<dbReference type="Gene3D" id="3.50.50.60">
    <property type="entry name" value="FAD/NAD(P)-binding domain"/>
    <property type="match status" value="1"/>
</dbReference>
<feature type="domain" description="FAD/NAD(P)-binding" evidence="4">
    <location>
        <begin position="46"/>
        <end position="239"/>
    </location>
</feature>
<keyword evidence="2" id="KW-0274">FAD</keyword>
<evidence type="ECO:0000256" key="1">
    <source>
        <dbReference type="ARBA" id="ARBA00022630"/>
    </source>
</evidence>
<dbReference type="EMBL" id="JBFMKM010000007">
    <property type="protein sequence ID" value="KAL1305138.1"/>
    <property type="molecule type" value="Genomic_DNA"/>
</dbReference>
<gene>
    <name evidence="5" type="ORF">AAFC00_002063</name>
</gene>
<evidence type="ECO:0000313" key="6">
    <source>
        <dbReference type="Proteomes" id="UP001562354"/>
    </source>
</evidence>
<dbReference type="InterPro" id="IPR050346">
    <property type="entry name" value="FMO-like"/>
</dbReference>
<protein>
    <recommendedName>
        <fullName evidence="4">FAD/NAD(P)-binding domain-containing protein</fullName>
    </recommendedName>
</protein>
<keyword evidence="3" id="KW-0560">Oxidoreductase</keyword>
<dbReference type="RefSeq" id="XP_069201412.1">
    <property type="nucleotide sequence ID" value="XM_069341336.1"/>
</dbReference>
<keyword evidence="6" id="KW-1185">Reference proteome</keyword>
<dbReference type="Pfam" id="PF07992">
    <property type="entry name" value="Pyr_redox_2"/>
    <property type="match status" value="1"/>
</dbReference>
<evidence type="ECO:0000259" key="4">
    <source>
        <dbReference type="Pfam" id="PF07992"/>
    </source>
</evidence>
<evidence type="ECO:0000256" key="3">
    <source>
        <dbReference type="ARBA" id="ARBA00023002"/>
    </source>
</evidence>
<reference evidence="5 6" key="1">
    <citation type="submission" date="2024-07" db="EMBL/GenBank/DDBJ databases">
        <title>Draft sequence of the Neodothiora populina.</title>
        <authorList>
            <person name="Drown D.D."/>
            <person name="Schuette U.S."/>
            <person name="Buechlein A.B."/>
            <person name="Rusch D.R."/>
            <person name="Winton L.W."/>
            <person name="Adams G.A."/>
        </authorList>
    </citation>
    <scope>NUCLEOTIDE SEQUENCE [LARGE SCALE GENOMIC DNA]</scope>
    <source>
        <strain evidence="5 6">CPC 39397</strain>
    </source>
</reference>
<evidence type="ECO:0000256" key="2">
    <source>
        <dbReference type="ARBA" id="ARBA00022827"/>
    </source>
</evidence>
<accession>A0ABR3PGM5</accession>
<comment type="caution">
    <text evidence="5">The sequence shown here is derived from an EMBL/GenBank/DDBJ whole genome shotgun (WGS) entry which is preliminary data.</text>
</comment>
<sequence length="515" mass="58366">MAGPLDTVGQMINRIFMVWYNIYQTLLAKLLSPIPPPPGKKLRRPRIAIIGAGLTGVAAASHCVGHGFDVMIFEAGGKNAIGGIWAKVNSTSGLQIHSIMYRFFPSVSWSKGYPTQKEIVDEVKKIWETYGLQDKTKFNYKVDSVRKNHHGKWVINDGGHGTFDGIVAAVGSCGDPKMPKIPGQEKFKGDIYHSSRLDGKNVKDKTVLIIGGGASAVEAMEFCAKQGAKKAKILSRSEKWIIPRNPVIDMLLAFNIFGQETFLSWIPEKLLRMFFYRDLTDISPPPGTGGLFEETPMVNTDILDQIREGRAEWLRGDIVEVEDNGIQFNHRSQGVPKNGPGREKLVEGEVIIMATGYKRPSLKFLPEECFEEPYLPPNWYLQTFPPQHRSICANNCTYVNAIGTVGNFHIGVYTRILLMFLIDPLTRPSTYWMEKWIDMTKWVKRMSPTEAFDFFTYSELIWWFTFCVVINPFRWKWALFVFMGIGINLPEYVVEKETEIRNGLGMPADEKTHTY</sequence>
<dbReference type="InterPro" id="IPR023753">
    <property type="entry name" value="FAD/NAD-binding_dom"/>
</dbReference>
<dbReference type="InterPro" id="IPR036188">
    <property type="entry name" value="FAD/NAD-bd_sf"/>
</dbReference>
<organism evidence="5 6">
    <name type="scientific">Neodothiora populina</name>
    <dbReference type="NCBI Taxonomy" id="2781224"/>
    <lineage>
        <taxon>Eukaryota</taxon>
        <taxon>Fungi</taxon>
        <taxon>Dikarya</taxon>
        <taxon>Ascomycota</taxon>
        <taxon>Pezizomycotina</taxon>
        <taxon>Dothideomycetes</taxon>
        <taxon>Dothideomycetidae</taxon>
        <taxon>Dothideales</taxon>
        <taxon>Dothioraceae</taxon>
        <taxon>Neodothiora</taxon>
    </lineage>
</organism>
<evidence type="ECO:0000313" key="5">
    <source>
        <dbReference type="EMBL" id="KAL1305138.1"/>
    </source>
</evidence>
<dbReference type="PRINTS" id="PR00469">
    <property type="entry name" value="PNDRDTASEII"/>
</dbReference>
<dbReference type="PANTHER" id="PTHR23023">
    <property type="entry name" value="DIMETHYLANILINE MONOOXYGENASE"/>
    <property type="match status" value="1"/>
</dbReference>